<dbReference type="Proteomes" id="UP000036681">
    <property type="component" value="Unplaced"/>
</dbReference>
<feature type="transmembrane region" description="Helical" evidence="2">
    <location>
        <begin position="91"/>
        <end position="112"/>
    </location>
</feature>
<accession>A0A0M3INH1</accession>
<reference evidence="4" key="1">
    <citation type="submission" date="2017-02" db="UniProtKB">
        <authorList>
            <consortium name="WormBaseParasite"/>
        </authorList>
    </citation>
    <scope>IDENTIFICATION</scope>
</reference>
<sequence length="171" mass="18976">MTGLHPGMCGAYAVQKLPRFLVINRKSVFEQIVTKLHAELDRTLYAHSQCDHRCLFGCEEVGYNSDIIKALKRSSIRFGISLHECKPIPAWLTYLAVLSVYALFILIGLLIYKFGIPEEGDALRIIKDEYDARRSERRASKSVASSASSDVSNSPPPTPARNLSPTGYGSD</sequence>
<protein>
    <submittedName>
        <fullName evidence="4">Uncharacterized protein</fullName>
    </submittedName>
</protein>
<evidence type="ECO:0000313" key="3">
    <source>
        <dbReference type="Proteomes" id="UP000036681"/>
    </source>
</evidence>
<feature type="compositionally biased region" description="Polar residues" evidence="1">
    <location>
        <begin position="161"/>
        <end position="171"/>
    </location>
</feature>
<organism evidence="3 4">
    <name type="scientific">Ascaris lumbricoides</name>
    <name type="common">Giant roundworm</name>
    <dbReference type="NCBI Taxonomy" id="6252"/>
    <lineage>
        <taxon>Eukaryota</taxon>
        <taxon>Metazoa</taxon>
        <taxon>Ecdysozoa</taxon>
        <taxon>Nematoda</taxon>
        <taxon>Chromadorea</taxon>
        <taxon>Rhabditida</taxon>
        <taxon>Spirurina</taxon>
        <taxon>Ascaridomorpha</taxon>
        <taxon>Ascaridoidea</taxon>
        <taxon>Ascarididae</taxon>
        <taxon>Ascaris</taxon>
    </lineage>
</organism>
<keyword evidence="2" id="KW-1133">Transmembrane helix</keyword>
<feature type="region of interest" description="Disordered" evidence="1">
    <location>
        <begin position="133"/>
        <end position="171"/>
    </location>
</feature>
<proteinExistence type="predicted"/>
<evidence type="ECO:0000313" key="4">
    <source>
        <dbReference type="WBParaSite" id="ALUE_0002029901-mRNA-1"/>
    </source>
</evidence>
<name>A0A0M3INH1_ASCLU</name>
<dbReference type="AlphaFoldDB" id="A0A0M3INH1"/>
<keyword evidence="3" id="KW-1185">Reference proteome</keyword>
<keyword evidence="2" id="KW-0812">Transmembrane</keyword>
<evidence type="ECO:0000256" key="1">
    <source>
        <dbReference type="SAM" id="MobiDB-lite"/>
    </source>
</evidence>
<evidence type="ECO:0000256" key="2">
    <source>
        <dbReference type="SAM" id="Phobius"/>
    </source>
</evidence>
<keyword evidence="2" id="KW-0472">Membrane</keyword>
<dbReference type="WBParaSite" id="ALUE_0002029901-mRNA-1">
    <property type="protein sequence ID" value="ALUE_0002029901-mRNA-1"/>
    <property type="gene ID" value="ALUE_0002029901"/>
</dbReference>
<feature type="compositionally biased region" description="Low complexity" evidence="1">
    <location>
        <begin position="141"/>
        <end position="153"/>
    </location>
</feature>